<feature type="compositionally biased region" description="Polar residues" evidence="1">
    <location>
        <begin position="133"/>
        <end position="142"/>
    </location>
</feature>
<gene>
    <name evidence="3" type="ORF">IAR55_000225</name>
</gene>
<sequence>MPTPLSPSSSQEIIPISPPLGTSSFDMIRKGKLNGDSRRSAAQSDSRTVSTQHFKSTSTSTIPHRIITTSASERKSSPRSSSSSTTEINPRAQSSSNKPIPSLASVLHRKPKPLKSSSGSTPIPNSSSSKSNYQTNGHQSLSDIKGKRKAEDEEQRDEFGKKSRAQVMEYMLNTRGEEKNPVTNSDLYSRTDHFVSCSTGHQQSNREGGSAGAMTYWQVRTAQMDRQSREKQSDLLKGCLFYINGTTGPKVSNIQLRNLITTNGGRFSPVQTASCTHIIANGGLSGSKSQKHIDGQGGRGAARRAKVVSVEWVIDSVEKGVKLSEAGYSMIKDPSQPNLFKTLGVKPKLESEVRADKS</sequence>
<dbReference type="RefSeq" id="XP_066805903.1">
    <property type="nucleotide sequence ID" value="XM_066943361.1"/>
</dbReference>
<dbReference type="KEGG" id="kne:92177485"/>
<dbReference type="InterPro" id="IPR036420">
    <property type="entry name" value="BRCT_dom_sf"/>
</dbReference>
<feature type="domain" description="BRCT" evidence="2">
    <location>
        <begin position="231"/>
        <end position="330"/>
    </location>
</feature>
<evidence type="ECO:0000256" key="1">
    <source>
        <dbReference type="SAM" id="MobiDB-lite"/>
    </source>
</evidence>
<feature type="compositionally biased region" description="Low complexity" evidence="1">
    <location>
        <begin position="115"/>
        <end position="132"/>
    </location>
</feature>
<evidence type="ECO:0000313" key="4">
    <source>
        <dbReference type="Proteomes" id="UP001388673"/>
    </source>
</evidence>
<dbReference type="AlphaFoldDB" id="A0AAW0Z621"/>
<name>A0AAW0Z621_9TREE</name>
<proteinExistence type="predicted"/>
<comment type="caution">
    <text evidence="3">The sequence shown here is derived from an EMBL/GenBank/DDBJ whole genome shotgun (WGS) entry which is preliminary data.</text>
</comment>
<dbReference type="EMBL" id="JBCAWK010000001">
    <property type="protein sequence ID" value="KAK8869657.1"/>
    <property type="molecule type" value="Genomic_DNA"/>
</dbReference>
<accession>A0AAW0Z621</accession>
<feature type="compositionally biased region" description="Low complexity" evidence="1">
    <location>
        <begin position="1"/>
        <end position="15"/>
    </location>
</feature>
<dbReference type="SMART" id="SM00292">
    <property type="entry name" value="BRCT"/>
    <property type="match status" value="1"/>
</dbReference>
<protein>
    <recommendedName>
        <fullName evidence="2">BRCT domain-containing protein</fullName>
    </recommendedName>
</protein>
<dbReference type="GeneID" id="92177485"/>
<dbReference type="Proteomes" id="UP001388673">
    <property type="component" value="Unassembled WGS sequence"/>
</dbReference>
<keyword evidence="4" id="KW-1185">Reference proteome</keyword>
<feature type="compositionally biased region" description="Basic and acidic residues" evidence="1">
    <location>
        <begin position="27"/>
        <end position="39"/>
    </location>
</feature>
<feature type="region of interest" description="Disordered" evidence="1">
    <location>
        <begin position="1"/>
        <end position="165"/>
    </location>
</feature>
<dbReference type="Gene3D" id="3.40.50.10190">
    <property type="entry name" value="BRCT domain"/>
    <property type="match status" value="1"/>
</dbReference>
<dbReference type="Pfam" id="PF16589">
    <property type="entry name" value="BRCT_2"/>
    <property type="match status" value="1"/>
</dbReference>
<dbReference type="InterPro" id="IPR001357">
    <property type="entry name" value="BRCT_dom"/>
</dbReference>
<organism evidence="3 4">
    <name type="scientific">Kwoniella newhampshirensis</name>
    <dbReference type="NCBI Taxonomy" id="1651941"/>
    <lineage>
        <taxon>Eukaryota</taxon>
        <taxon>Fungi</taxon>
        <taxon>Dikarya</taxon>
        <taxon>Basidiomycota</taxon>
        <taxon>Agaricomycotina</taxon>
        <taxon>Tremellomycetes</taxon>
        <taxon>Tremellales</taxon>
        <taxon>Cryptococcaceae</taxon>
        <taxon>Kwoniella</taxon>
    </lineage>
</organism>
<evidence type="ECO:0000313" key="3">
    <source>
        <dbReference type="EMBL" id="KAK8869657.1"/>
    </source>
</evidence>
<feature type="compositionally biased region" description="Polar residues" evidence="1">
    <location>
        <begin position="85"/>
        <end position="99"/>
    </location>
</feature>
<feature type="compositionally biased region" description="Polar residues" evidence="1">
    <location>
        <begin position="48"/>
        <end position="62"/>
    </location>
</feature>
<evidence type="ECO:0000259" key="2">
    <source>
        <dbReference type="PROSITE" id="PS50172"/>
    </source>
</evidence>
<dbReference type="PROSITE" id="PS50172">
    <property type="entry name" value="BRCT"/>
    <property type="match status" value="1"/>
</dbReference>
<reference evidence="3 4" key="1">
    <citation type="journal article" date="2024" name="bioRxiv">
        <title>Comparative genomics of Cryptococcus and Kwoniella reveals pathogenesis evolution and contrasting karyotype dynamics via intercentromeric recombination or chromosome fusion.</title>
        <authorList>
            <person name="Coelho M.A."/>
            <person name="David-Palma M."/>
            <person name="Shea T."/>
            <person name="Bowers K."/>
            <person name="McGinley-Smith S."/>
            <person name="Mohammad A.W."/>
            <person name="Gnirke A."/>
            <person name="Yurkov A.M."/>
            <person name="Nowrousian M."/>
            <person name="Sun S."/>
            <person name="Cuomo C.A."/>
            <person name="Heitman J."/>
        </authorList>
    </citation>
    <scope>NUCLEOTIDE SEQUENCE [LARGE SCALE GENOMIC DNA]</scope>
    <source>
        <strain evidence="3 4">CBS 13917</strain>
    </source>
</reference>
<dbReference type="SUPFAM" id="SSF52113">
    <property type="entry name" value="BRCT domain"/>
    <property type="match status" value="1"/>
</dbReference>